<dbReference type="SUPFAM" id="SSF54862">
    <property type="entry name" value="4Fe-4S ferredoxins"/>
    <property type="match status" value="1"/>
</dbReference>
<dbReference type="Pfam" id="PF13237">
    <property type="entry name" value="Fer4_10"/>
    <property type="match status" value="1"/>
</dbReference>
<dbReference type="EMBL" id="CP018799">
    <property type="protein sequence ID" value="ATX79112.1"/>
    <property type="molecule type" value="Genomic_DNA"/>
</dbReference>
<dbReference type="GO" id="GO:0046872">
    <property type="term" value="F:metal ion binding"/>
    <property type="evidence" value="ECO:0007669"/>
    <property type="project" value="UniProtKB-KW"/>
</dbReference>
<evidence type="ECO:0000313" key="7">
    <source>
        <dbReference type="Proteomes" id="UP000231701"/>
    </source>
</evidence>
<keyword evidence="3" id="KW-0408">Iron</keyword>
<keyword evidence="7" id="KW-1185">Reference proteome</keyword>
<organism evidence="6 7">
    <name type="scientific">Mariprofundus aestuarium</name>
    <dbReference type="NCBI Taxonomy" id="1921086"/>
    <lineage>
        <taxon>Bacteria</taxon>
        <taxon>Pseudomonadati</taxon>
        <taxon>Pseudomonadota</taxon>
        <taxon>Candidatius Mariprofundia</taxon>
        <taxon>Mariprofundales</taxon>
        <taxon>Mariprofundaceae</taxon>
        <taxon>Mariprofundus</taxon>
    </lineage>
</organism>
<dbReference type="InterPro" id="IPR002869">
    <property type="entry name" value="Pyrv_flavodox_OxRed_cen"/>
</dbReference>
<dbReference type="Proteomes" id="UP000231701">
    <property type="component" value="Chromosome"/>
</dbReference>
<gene>
    <name evidence="6" type="ORF">Ga0123461_0686</name>
</gene>
<feature type="domain" description="4Fe-4S ferredoxin-type" evidence="5">
    <location>
        <begin position="239"/>
        <end position="269"/>
    </location>
</feature>
<keyword evidence="4" id="KW-0411">Iron-sulfur</keyword>
<accession>A0A2K8KWR2</accession>
<evidence type="ECO:0000256" key="3">
    <source>
        <dbReference type="ARBA" id="ARBA00023004"/>
    </source>
</evidence>
<dbReference type="Pfam" id="PF01558">
    <property type="entry name" value="POR"/>
    <property type="match status" value="1"/>
</dbReference>
<sequence length="315" mass="33895">MYRIRFHGRGGQGVKTASRILGTALFDAGFEVQDAPRYGAERRGAPIFAYVRADKKTICERGIILRPDLVAVADDSLVAMPAAGVLQGIDDHTVLLISSATGAETWRERLNLNCTIIVIPAGESDADRSAQPYLGTICAAAAAMMTGLIPQEGLIAAIKEELAGMATETIEKNIHNAIKSYESMAEHKGIISEGEELSFSSYAPPSWVDMPFEAARISSPTIHAGATSVLVKTGLWRTMRPIIDPEQCKRCWWICSSFCPDGIINVSEEGEPQIDYDHCKGCLVCLSQCPSHAITAIAESVAGSVTKSKPNESKP</sequence>
<dbReference type="InterPro" id="IPR011894">
    <property type="entry name" value="PorC_KorC"/>
</dbReference>
<name>A0A2K8KWR2_MARES</name>
<dbReference type="AlphaFoldDB" id="A0A2K8KWR2"/>
<keyword evidence="2 6" id="KW-0560">Oxidoreductase</keyword>
<dbReference type="GO" id="GO:0019164">
    <property type="term" value="F:pyruvate synthase activity"/>
    <property type="evidence" value="ECO:0007669"/>
    <property type="project" value="UniProtKB-EC"/>
</dbReference>
<dbReference type="EC" id="1.2.7.1" evidence="6"/>
<feature type="domain" description="4Fe-4S ferredoxin-type" evidence="5">
    <location>
        <begin position="270"/>
        <end position="299"/>
    </location>
</feature>
<evidence type="ECO:0000313" key="6">
    <source>
        <dbReference type="EMBL" id="ATX79112.1"/>
    </source>
</evidence>
<evidence type="ECO:0000256" key="2">
    <source>
        <dbReference type="ARBA" id="ARBA00023002"/>
    </source>
</evidence>
<dbReference type="InterPro" id="IPR011898">
    <property type="entry name" value="PorD_KorD"/>
</dbReference>
<dbReference type="OrthoDB" id="9794954at2"/>
<dbReference type="PROSITE" id="PS51379">
    <property type="entry name" value="4FE4S_FER_2"/>
    <property type="match status" value="2"/>
</dbReference>
<dbReference type="Gene3D" id="3.40.920.10">
    <property type="entry name" value="Pyruvate-ferredoxin oxidoreductase, PFOR, domain III"/>
    <property type="match status" value="1"/>
</dbReference>
<protein>
    <submittedName>
        <fullName evidence="6">Pyruvate ferredoxin oxidoreductase gamma subunit</fullName>
        <ecNumber evidence="6">1.2.7.1</ecNumber>
    </submittedName>
</protein>
<keyword evidence="6" id="KW-0670">Pyruvate</keyword>
<keyword evidence="1" id="KW-0479">Metal-binding</keyword>
<reference evidence="6 7" key="1">
    <citation type="submission" date="2016-12" db="EMBL/GenBank/DDBJ databases">
        <title>Isolation and genomic insights into novel planktonic Zetaproteobacteria from stratified waters of the Chesapeake Bay.</title>
        <authorList>
            <person name="McAllister S.M."/>
            <person name="Kato S."/>
            <person name="Chan C.S."/>
            <person name="Chiu B.K."/>
            <person name="Field E.K."/>
        </authorList>
    </citation>
    <scope>NUCLEOTIDE SEQUENCE [LARGE SCALE GENOMIC DNA]</scope>
    <source>
        <strain evidence="6 7">CP-5</strain>
    </source>
</reference>
<dbReference type="GO" id="GO:0051539">
    <property type="term" value="F:4 iron, 4 sulfur cluster binding"/>
    <property type="evidence" value="ECO:0007669"/>
    <property type="project" value="InterPro"/>
</dbReference>
<dbReference type="InterPro" id="IPR051626">
    <property type="entry name" value="Oxidoreductase_gamma_subunit"/>
</dbReference>
<evidence type="ECO:0000256" key="4">
    <source>
        <dbReference type="ARBA" id="ARBA00023014"/>
    </source>
</evidence>
<dbReference type="PROSITE" id="PS00198">
    <property type="entry name" value="4FE4S_FER_1"/>
    <property type="match status" value="1"/>
</dbReference>
<dbReference type="NCBIfam" id="TIGR02175">
    <property type="entry name" value="PorC_KorC"/>
    <property type="match status" value="1"/>
</dbReference>
<dbReference type="RefSeq" id="WP_100277042.1">
    <property type="nucleotide sequence ID" value="NZ_CP018799.1"/>
</dbReference>
<evidence type="ECO:0000256" key="1">
    <source>
        <dbReference type="ARBA" id="ARBA00022723"/>
    </source>
</evidence>
<dbReference type="PANTHER" id="PTHR43366:SF1">
    <property type="entry name" value="PYRUVATE SYNTHASE SUBUNIT PORC"/>
    <property type="match status" value="1"/>
</dbReference>
<proteinExistence type="predicted"/>
<dbReference type="InterPro" id="IPR019752">
    <property type="entry name" value="Pyrv/ketoisovalerate_OxRed_cat"/>
</dbReference>
<dbReference type="NCBIfam" id="TIGR02179">
    <property type="entry name" value="PorD_KorD"/>
    <property type="match status" value="1"/>
</dbReference>
<evidence type="ECO:0000259" key="5">
    <source>
        <dbReference type="PROSITE" id="PS51379"/>
    </source>
</evidence>
<dbReference type="Gene3D" id="3.30.70.20">
    <property type="match status" value="1"/>
</dbReference>
<dbReference type="InterPro" id="IPR017900">
    <property type="entry name" value="4Fe4S_Fe_S_CS"/>
</dbReference>
<dbReference type="InterPro" id="IPR017896">
    <property type="entry name" value="4Fe4S_Fe-S-bd"/>
</dbReference>
<dbReference type="PANTHER" id="PTHR43366">
    <property type="entry name" value="PYRUVATE SYNTHASE SUBUNIT PORC"/>
    <property type="match status" value="1"/>
</dbReference>
<dbReference type="KEGG" id="maes:Ga0123461_0686"/>
<dbReference type="SUPFAM" id="SSF53323">
    <property type="entry name" value="Pyruvate-ferredoxin oxidoreductase, PFOR, domain III"/>
    <property type="match status" value="1"/>
</dbReference>